<dbReference type="AlphaFoldDB" id="A0A845Q9H2"/>
<evidence type="ECO:0000256" key="3">
    <source>
        <dbReference type="ARBA" id="ARBA00022679"/>
    </source>
</evidence>
<comment type="similarity">
    <text evidence="1">Belongs to the acetyltransferase family. RimI subfamily.</text>
</comment>
<reference evidence="6 7" key="1">
    <citation type="journal article" date="2016" name="Int. J. Syst. Evol. Microbiol.">
        <title>Pyruvatibacter mobilis gen. nov., sp. nov., a marine bacterium from the culture broth of Picochlorum sp. 122.</title>
        <authorList>
            <person name="Wang G."/>
            <person name="Tang M."/>
            <person name="Wu H."/>
            <person name="Dai S."/>
            <person name="Li T."/>
            <person name="Chen C."/>
            <person name="He H."/>
            <person name="Fan J."/>
            <person name="Xiang W."/>
            <person name="Li X."/>
        </authorList>
    </citation>
    <scope>NUCLEOTIDE SEQUENCE [LARGE SCALE GENOMIC DNA]</scope>
    <source>
        <strain evidence="6 7">GYP-11</strain>
    </source>
</reference>
<keyword evidence="2" id="KW-0963">Cytoplasm</keyword>
<dbReference type="GO" id="GO:0005840">
    <property type="term" value="C:ribosome"/>
    <property type="evidence" value="ECO:0007669"/>
    <property type="project" value="UniProtKB-KW"/>
</dbReference>
<evidence type="ECO:0000259" key="5">
    <source>
        <dbReference type="PROSITE" id="PS51186"/>
    </source>
</evidence>
<dbReference type="InterPro" id="IPR016181">
    <property type="entry name" value="Acyl_CoA_acyltransferase"/>
</dbReference>
<dbReference type="PANTHER" id="PTHR43420">
    <property type="entry name" value="ACETYLTRANSFERASE"/>
    <property type="match status" value="1"/>
</dbReference>
<sequence>MRPHVRPARPGELDTVADLHAAAFPPHAVWTRQAFADLLATPGTFALVCGPQGEDDVLAGFILMRVAGTEAEVLTIAVDPAGRRQGAGRGLVLGGITACLAAGCTSVFLEVAADNDAARALYASLGFETAGTRKAYYRRPEGGAVDGIVMCWSADADQSQNL</sequence>
<dbReference type="EMBL" id="WXYQ01000004">
    <property type="protein sequence ID" value="NBG95077.1"/>
    <property type="molecule type" value="Genomic_DNA"/>
</dbReference>
<dbReference type="GO" id="GO:0008080">
    <property type="term" value="F:N-acetyltransferase activity"/>
    <property type="evidence" value="ECO:0007669"/>
    <property type="project" value="InterPro"/>
</dbReference>
<proteinExistence type="inferred from homology"/>
<dbReference type="SUPFAM" id="SSF55729">
    <property type="entry name" value="Acyl-CoA N-acyltransferases (Nat)"/>
    <property type="match status" value="1"/>
</dbReference>
<dbReference type="Pfam" id="PF00583">
    <property type="entry name" value="Acetyltransf_1"/>
    <property type="match status" value="1"/>
</dbReference>
<feature type="domain" description="N-acetyltransferase" evidence="5">
    <location>
        <begin position="3"/>
        <end position="155"/>
    </location>
</feature>
<dbReference type="OrthoDB" id="9804026at2"/>
<keyword evidence="7" id="KW-1185">Reference proteome</keyword>
<evidence type="ECO:0000256" key="4">
    <source>
        <dbReference type="ARBA" id="ARBA00023315"/>
    </source>
</evidence>
<protein>
    <submittedName>
        <fullName evidence="6">Ribosomal protein S18-alanine N-acetyltransferase</fullName>
    </submittedName>
</protein>
<evidence type="ECO:0000256" key="2">
    <source>
        <dbReference type="ARBA" id="ARBA00022490"/>
    </source>
</evidence>
<organism evidence="6 7">
    <name type="scientific">Pyruvatibacter mobilis</name>
    <dbReference type="NCBI Taxonomy" id="1712261"/>
    <lineage>
        <taxon>Bacteria</taxon>
        <taxon>Pseudomonadati</taxon>
        <taxon>Pseudomonadota</taxon>
        <taxon>Alphaproteobacteria</taxon>
        <taxon>Hyphomicrobiales</taxon>
        <taxon>Parvibaculaceae</taxon>
        <taxon>Pyruvatibacter</taxon>
    </lineage>
</organism>
<dbReference type="CDD" id="cd04301">
    <property type="entry name" value="NAT_SF"/>
    <property type="match status" value="1"/>
</dbReference>
<evidence type="ECO:0000256" key="1">
    <source>
        <dbReference type="ARBA" id="ARBA00005395"/>
    </source>
</evidence>
<comment type="caution">
    <text evidence="6">The sequence shown here is derived from an EMBL/GenBank/DDBJ whole genome shotgun (WGS) entry which is preliminary data.</text>
</comment>
<gene>
    <name evidence="6" type="primary">rimI</name>
    <name evidence="6" type="ORF">GTQ45_04970</name>
</gene>
<accession>A0A845Q9H2</accession>
<dbReference type="InterPro" id="IPR000182">
    <property type="entry name" value="GNAT_dom"/>
</dbReference>
<keyword evidence="3 6" id="KW-0808">Transferase</keyword>
<dbReference type="InterPro" id="IPR050680">
    <property type="entry name" value="YpeA/RimI_acetyltransf"/>
</dbReference>
<dbReference type="Gene3D" id="3.40.630.30">
    <property type="match status" value="1"/>
</dbReference>
<dbReference type="InterPro" id="IPR006464">
    <property type="entry name" value="AcTrfase_RimI/Ard1"/>
</dbReference>
<dbReference type="PANTHER" id="PTHR43420:SF44">
    <property type="entry name" value="ACETYLTRANSFERASE YPEA"/>
    <property type="match status" value="1"/>
</dbReference>
<keyword evidence="4" id="KW-0012">Acyltransferase</keyword>
<dbReference type="PROSITE" id="PS51186">
    <property type="entry name" value="GNAT"/>
    <property type="match status" value="1"/>
</dbReference>
<keyword evidence="6" id="KW-0687">Ribonucleoprotein</keyword>
<dbReference type="NCBIfam" id="TIGR01575">
    <property type="entry name" value="rimI"/>
    <property type="match status" value="1"/>
</dbReference>
<dbReference type="Proteomes" id="UP000470384">
    <property type="component" value="Unassembled WGS sequence"/>
</dbReference>
<keyword evidence="6" id="KW-0689">Ribosomal protein</keyword>
<name>A0A845Q9H2_9HYPH</name>
<evidence type="ECO:0000313" key="7">
    <source>
        <dbReference type="Proteomes" id="UP000470384"/>
    </source>
</evidence>
<evidence type="ECO:0000313" key="6">
    <source>
        <dbReference type="EMBL" id="NBG95077.1"/>
    </source>
</evidence>